<dbReference type="InterPro" id="IPR007405">
    <property type="entry name" value="Phage_KVP40_Orf299"/>
</dbReference>
<proteinExistence type="predicted"/>
<dbReference type="PANTHER" id="PTHR39961:SF1">
    <property type="entry name" value="DUF458 DOMAIN-CONTAINING PROTEIN"/>
    <property type="match status" value="1"/>
</dbReference>
<evidence type="ECO:0000313" key="1">
    <source>
        <dbReference type="EMBL" id="RKL69417.1"/>
    </source>
</evidence>
<comment type="caution">
    <text evidence="1">The sequence shown here is derived from an EMBL/GenBank/DDBJ whole genome shotgun (WGS) entry which is preliminary data.</text>
</comment>
<organism evidence="1 2">
    <name type="scientific">Salipaludibacillus neizhouensis</name>
    <dbReference type="NCBI Taxonomy" id="885475"/>
    <lineage>
        <taxon>Bacteria</taxon>
        <taxon>Bacillati</taxon>
        <taxon>Bacillota</taxon>
        <taxon>Bacilli</taxon>
        <taxon>Bacillales</taxon>
        <taxon>Bacillaceae</taxon>
    </lineage>
</organism>
<sequence>MKNLTVLNYSFENSQEKNMTFDHVFNRIVRFMKRNPNGNYRLMVGTDSQIHPRCTRYITGIVIKQEGKGAWACLRRNVVSRKMTNLHERISYETSLTEEVASLFTPERKDELINIVLPYIYKGSSFTIEGHIDIGSGERNKTRIYVREMVSRIESIGMDPKIKPDSFVASGYANRYTK</sequence>
<dbReference type="Proteomes" id="UP000281498">
    <property type="component" value="Unassembled WGS sequence"/>
</dbReference>
<dbReference type="OrthoDB" id="37369at2"/>
<evidence type="ECO:0008006" key="3">
    <source>
        <dbReference type="Google" id="ProtNLM"/>
    </source>
</evidence>
<keyword evidence="2" id="KW-1185">Reference proteome</keyword>
<name>A0A3A9KA75_9BACI</name>
<dbReference type="RefSeq" id="WP_110937635.1">
    <property type="nucleotide sequence ID" value="NZ_KZ614146.1"/>
</dbReference>
<evidence type="ECO:0000313" key="2">
    <source>
        <dbReference type="Proteomes" id="UP000281498"/>
    </source>
</evidence>
<accession>A0A3A9KA75</accession>
<gene>
    <name evidence="1" type="ORF">CR203_04320</name>
</gene>
<protein>
    <recommendedName>
        <fullName evidence="3">RNAse</fullName>
    </recommendedName>
</protein>
<dbReference type="PANTHER" id="PTHR39961">
    <property type="entry name" value="HYPOTHETICAL CYTOSOLIC PROTEIN"/>
    <property type="match status" value="1"/>
</dbReference>
<dbReference type="Pfam" id="PF04308">
    <property type="entry name" value="RNaseH_like"/>
    <property type="match status" value="1"/>
</dbReference>
<reference evidence="1 2" key="1">
    <citation type="submission" date="2017-10" db="EMBL/GenBank/DDBJ databases">
        <title>Bacillus sp. nov., a halophilic bacterium isolated from a Keqin Lake.</title>
        <authorList>
            <person name="Wang H."/>
        </authorList>
    </citation>
    <scope>NUCLEOTIDE SEQUENCE [LARGE SCALE GENOMIC DNA]</scope>
    <source>
        <strain evidence="1 2">KCTC 13187</strain>
    </source>
</reference>
<dbReference type="EMBL" id="PDOE01000001">
    <property type="protein sequence ID" value="RKL69417.1"/>
    <property type="molecule type" value="Genomic_DNA"/>
</dbReference>
<dbReference type="AlphaFoldDB" id="A0A3A9KA75"/>